<dbReference type="KEGG" id="vg:22111289"/>
<dbReference type="RefSeq" id="YP_009101836.1">
    <property type="nucleotide sequence ID" value="NC_025447.1"/>
</dbReference>
<evidence type="ECO:0000313" key="2">
    <source>
        <dbReference type="Proteomes" id="UP000029889"/>
    </source>
</evidence>
<dbReference type="EMBL" id="KM507819">
    <property type="protein sequence ID" value="AIT14139.1"/>
    <property type="molecule type" value="Genomic_DNA"/>
</dbReference>
<reference evidence="1 2" key="1">
    <citation type="submission" date="2014-09" db="EMBL/GenBank/DDBJ databases">
        <authorList>
            <person name="Lapin J.S."/>
            <person name="Pope W.H."/>
            <person name="Hua J."/>
            <person name="Ford M.E."/>
            <person name="Conway J.F."/>
            <person name="Hatfull G.F."/>
            <person name="Hendrix R.W."/>
        </authorList>
    </citation>
    <scope>NUCLEOTIDE SEQUENCE [LARGE SCALE GENOMIC DNA]</scope>
</reference>
<name>A0A097EXG3_9CAUD</name>
<gene>
    <name evidence="1" type="primary">249</name>
    <name evidence="1" type="ORF">PBI_121Q_249</name>
</gene>
<protein>
    <submittedName>
        <fullName evidence="1">Uncharacterized protein</fullName>
    </submittedName>
</protein>
<dbReference type="Proteomes" id="UP000029889">
    <property type="component" value="Segment"/>
</dbReference>
<keyword evidence="2" id="KW-1185">Reference proteome</keyword>
<proteinExistence type="predicted"/>
<organism evidence="1 2">
    <name type="scientific">Escherichia phage 121Q</name>
    <dbReference type="NCBI Taxonomy" id="1555202"/>
    <lineage>
        <taxon>Viruses</taxon>
        <taxon>Duplodnaviria</taxon>
        <taxon>Heunggongvirae</taxon>
        <taxon>Uroviricota</taxon>
        <taxon>Caudoviricetes</taxon>
        <taxon>Asteriusvirus</taxon>
        <taxon>Asteriusvirus av121Q</taxon>
    </lineage>
</organism>
<accession>A0A097EXG3</accession>
<evidence type="ECO:0000313" key="1">
    <source>
        <dbReference type="EMBL" id="AIT14139.1"/>
    </source>
</evidence>
<sequence length="75" mass="8474">MTNTLKYYLNTLNELEYGEFLSDSSWLIELKNYNSPGCTLMMNNAIDTLIVSILHSNICGDSNKQLSKILVLLSI</sequence>
<dbReference type="GeneID" id="22111289"/>